<dbReference type="Proteomes" id="UP000267342">
    <property type="component" value="Chromosome"/>
</dbReference>
<evidence type="ECO:0000313" key="2">
    <source>
        <dbReference type="Proteomes" id="UP000267342"/>
    </source>
</evidence>
<reference evidence="1 2" key="1">
    <citation type="submission" date="2018-09" db="EMBL/GenBank/DDBJ databases">
        <title>Zymobacter palmae IAM14233 (=T109) whole genome analysis.</title>
        <authorList>
            <person name="Yanase H."/>
        </authorList>
    </citation>
    <scope>NUCLEOTIDE SEQUENCE [LARGE SCALE GENOMIC DNA]</scope>
    <source>
        <strain evidence="1 2">IAM14233</strain>
    </source>
</reference>
<gene>
    <name evidence="1" type="ORF">ZBT109_2704</name>
</gene>
<name>A0A348HIH7_9GAMM</name>
<organism evidence="1 2">
    <name type="scientific">Zymobacter palmae</name>
    <dbReference type="NCBI Taxonomy" id="33074"/>
    <lineage>
        <taxon>Bacteria</taxon>
        <taxon>Pseudomonadati</taxon>
        <taxon>Pseudomonadota</taxon>
        <taxon>Gammaproteobacteria</taxon>
        <taxon>Oceanospirillales</taxon>
        <taxon>Halomonadaceae</taxon>
        <taxon>Zymobacter group</taxon>
        <taxon>Zymobacter</taxon>
    </lineage>
</organism>
<accession>A0A348HIH7</accession>
<keyword evidence="2" id="KW-1185">Reference proteome</keyword>
<proteinExistence type="predicted"/>
<protein>
    <submittedName>
        <fullName evidence="1">Succinate dehydrogenase/fumarate reductase</fullName>
    </submittedName>
</protein>
<dbReference type="KEGG" id="zpl:ZBT109_2704"/>
<evidence type="ECO:0000313" key="1">
    <source>
        <dbReference type="EMBL" id="BBG31429.1"/>
    </source>
</evidence>
<dbReference type="AlphaFoldDB" id="A0A348HIH7"/>
<dbReference type="EMBL" id="AP018933">
    <property type="protein sequence ID" value="BBG31429.1"/>
    <property type="molecule type" value="Genomic_DNA"/>
</dbReference>
<sequence>MPIRRDGYALTLMMSYAPRCIQCERLIVRYRSTRNANGTDHTAIIAMKDDPTAETDQAAVSSFQRVDRTAGLCHLTQIKAVSAEQGGGTGLLDRCAGNGIVHSQETTQQAGIVDHRNADGIALLAGARLGAGNGLLDKRFGKRMSHKRAPDEK</sequence>